<keyword evidence="3" id="KW-0804">Transcription</keyword>
<keyword evidence="1" id="KW-0805">Transcription regulation</keyword>
<dbReference type="HOGENOM" id="CLU_097806_3_3_0"/>
<organism evidence="5 6">
    <name type="scientific">Vecturithrix granuli</name>
    <dbReference type="NCBI Taxonomy" id="1499967"/>
    <lineage>
        <taxon>Bacteria</taxon>
        <taxon>Candidatus Moduliflexota</taxon>
        <taxon>Candidatus Vecturitrichia</taxon>
        <taxon>Candidatus Vecturitrichales</taxon>
        <taxon>Candidatus Vecturitrichaceae</taxon>
        <taxon>Candidatus Vecturithrix</taxon>
    </lineage>
</organism>
<keyword evidence="2" id="KW-0238">DNA-binding</keyword>
<sequence>MDAQSRDRFALCAHILKAMAHPTRLYIVNALMQREQCVFMLTDMIGADMSTVSRHLKVLKDAGLIKDEKRGMQVYYHLSVPCVKLLDRLDAIVRQIITPQVMENNADESQ</sequence>
<dbReference type="SMART" id="SM00418">
    <property type="entry name" value="HTH_ARSR"/>
    <property type="match status" value="1"/>
</dbReference>
<dbReference type="PANTHER" id="PTHR43132:SF2">
    <property type="entry name" value="ARSENICAL RESISTANCE OPERON REPRESSOR ARSR-RELATED"/>
    <property type="match status" value="1"/>
</dbReference>
<dbReference type="InterPro" id="IPR001845">
    <property type="entry name" value="HTH_ArsR_DNA-bd_dom"/>
</dbReference>
<dbReference type="PROSITE" id="PS50987">
    <property type="entry name" value="HTH_ARSR_2"/>
    <property type="match status" value="1"/>
</dbReference>
<keyword evidence="6" id="KW-1185">Reference proteome</keyword>
<dbReference type="InterPro" id="IPR036388">
    <property type="entry name" value="WH-like_DNA-bd_sf"/>
</dbReference>
<evidence type="ECO:0000259" key="4">
    <source>
        <dbReference type="PROSITE" id="PS50987"/>
    </source>
</evidence>
<dbReference type="Gene3D" id="1.10.10.10">
    <property type="entry name" value="Winged helix-like DNA-binding domain superfamily/Winged helix DNA-binding domain"/>
    <property type="match status" value="1"/>
</dbReference>
<dbReference type="InterPro" id="IPR036390">
    <property type="entry name" value="WH_DNA-bd_sf"/>
</dbReference>
<evidence type="ECO:0000313" key="5">
    <source>
        <dbReference type="EMBL" id="GAK56829.1"/>
    </source>
</evidence>
<dbReference type="STRING" id="1499967.U27_03793"/>
<dbReference type="EMBL" id="DF820465">
    <property type="protein sequence ID" value="GAK56829.1"/>
    <property type="molecule type" value="Genomic_DNA"/>
</dbReference>
<dbReference type="PRINTS" id="PR00778">
    <property type="entry name" value="HTHARSR"/>
</dbReference>
<dbReference type="eggNOG" id="COG0640">
    <property type="taxonomic scope" value="Bacteria"/>
</dbReference>
<dbReference type="CDD" id="cd00090">
    <property type="entry name" value="HTH_ARSR"/>
    <property type="match status" value="1"/>
</dbReference>
<feature type="domain" description="HTH arsR-type" evidence="4">
    <location>
        <begin position="4"/>
        <end position="100"/>
    </location>
</feature>
<proteinExistence type="predicted"/>
<protein>
    <submittedName>
        <fullName evidence="5">Transcriptional regulator, ArsR family</fullName>
    </submittedName>
</protein>
<reference evidence="5 6" key="1">
    <citation type="journal article" date="2015" name="PeerJ">
        <title>First genomic representation of candidate bacterial phylum KSB3 points to enhanced environmental sensing as a trigger of wastewater bulking.</title>
        <authorList>
            <person name="Sekiguchi Y."/>
            <person name="Ohashi A."/>
            <person name="Parks D.H."/>
            <person name="Yamauchi T."/>
            <person name="Tyson G.W."/>
            <person name="Hugenholtz P."/>
        </authorList>
    </citation>
    <scope>NUCLEOTIDE SEQUENCE [LARGE SCALE GENOMIC DNA]</scope>
</reference>
<name>A0A081BWX4_VECG1</name>
<gene>
    <name evidence="5" type="ORF">U27_03793</name>
</gene>
<dbReference type="NCBIfam" id="NF033788">
    <property type="entry name" value="HTH_metalloreg"/>
    <property type="match status" value="1"/>
</dbReference>
<dbReference type="Pfam" id="PF01022">
    <property type="entry name" value="HTH_5"/>
    <property type="match status" value="1"/>
</dbReference>
<evidence type="ECO:0000256" key="3">
    <source>
        <dbReference type="ARBA" id="ARBA00023163"/>
    </source>
</evidence>
<accession>A0A081BWX4</accession>
<dbReference type="GO" id="GO:0003700">
    <property type="term" value="F:DNA-binding transcription factor activity"/>
    <property type="evidence" value="ECO:0007669"/>
    <property type="project" value="InterPro"/>
</dbReference>
<dbReference type="PANTHER" id="PTHR43132">
    <property type="entry name" value="ARSENICAL RESISTANCE OPERON REPRESSOR ARSR-RELATED"/>
    <property type="match status" value="1"/>
</dbReference>
<dbReference type="InterPro" id="IPR051011">
    <property type="entry name" value="Metal_resp_trans_reg"/>
</dbReference>
<evidence type="ECO:0000313" key="6">
    <source>
        <dbReference type="Proteomes" id="UP000030661"/>
    </source>
</evidence>
<dbReference type="GO" id="GO:0003677">
    <property type="term" value="F:DNA binding"/>
    <property type="evidence" value="ECO:0007669"/>
    <property type="project" value="UniProtKB-KW"/>
</dbReference>
<evidence type="ECO:0000256" key="2">
    <source>
        <dbReference type="ARBA" id="ARBA00023125"/>
    </source>
</evidence>
<dbReference type="InterPro" id="IPR011991">
    <property type="entry name" value="ArsR-like_HTH"/>
</dbReference>
<dbReference type="AlphaFoldDB" id="A0A081BWX4"/>
<evidence type="ECO:0000256" key="1">
    <source>
        <dbReference type="ARBA" id="ARBA00023015"/>
    </source>
</evidence>
<dbReference type="Proteomes" id="UP000030661">
    <property type="component" value="Unassembled WGS sequence"/>
</dbReference>
<dbReference type="SUPFAM" id="SSF46785">
    <property type="entry name" value="Winged helix' DNA-binding domain"/>
    <property type="match status" value="1"/>
</dbReference>